<feature type="non-terminal residue" evidence="2">
    <location>
        <position position="1"/>
    </location>
</feature>
<dbReference type="Proteomes" id="UP000676336">
    <property type="component" value="Unassembled WGS sequence"/>
</dbReference>
<feature type="coiled-coil region" evidence="1">
    <location>
        <begin position="287"/>
        <end position="318"/>
    </location>
</feature>
<comment type="caution">
    <text evidence="2">The sequence shown here is derived from an EMBL/GenBank/DDBJ whole genome shotgun (WGS) entry which is preliminary data.</text>
</comment>
<gene>
    <name evidence="2" type="ORF">SMN809_LOCUS10937</name>
</gene>
<keyword evidence="1" id="KW-0175">Coiled coil</keyword>
<evidence type="ECO:0000313" key="3">
    <source>
        <dbReference type="Proteomes" id="UP000676336"/>
    </source>
</evidence>
<protein>
    <submittedName>
        <fullName evidence="2">Uncharacterized protein</fullName>
    </submittedName>
</protein>
<organism evidence="2 3">
    <name type="scientific">Rotaria magnacalcarata</name>
    <dbReference type="NCBI Taxonomy" id="392030"/>
    <lineage>
        <taxon>Eukaryota</taxon>
        <taxon>Metazoa</taxon>
        <taxon>Spiralia</taxon>
        <taxon>Gnathifera</taxon>
        <taxon>Rotifera</taxon>
        <taxon>Eurotatoria</taxon>
        <taxon>Bdelloidea</taxon>
        <taxon>Philodinida</taxon>
        <taxon>Philodinidae</taxon>
        <taxon>Rotaria</taxon>
    </lineage>
</organism>
<name>A0A8S2N2M1_9BILA</name>
<evidence type="ECO:0000313" key="2">
    <source>
        <dbReference type="EMBL" id="CAF3982506.1"/>
    </source>
</evidence>
<accession>A0A8S2N2M1</accession>
<evidence type="ECO:0000256" key="1">
    <source>
        <dbReference type="SAM" id="Coils"/>
    </source>
</evidence>
<reference evidence="2" key="1">
    <citation type="submission" date="2021-02" db="EMBL/GenBank/DDBJ databases">
        <authorList>
            <person name="Nowell W R."/>
        </authorList>
    </citation>
    <scope>NUCLEOTIDE SEQUENCE</scope>
</reference>
<proteinExistence type="predicted"/>
<dbReference type="AlphaFoldDB" id="A0A8S2N2M1"/>
<dbReference type="EMBL" id="CAJOBI010003844">
    <property type="protein sequence ID" value="CAF3982506.1"/>
    <property type="molecule type" value="Genomic_DNA"/>
</dbReference>
<sequence>QRQNSQDNPEEVYDNDEWIGEWIDPNIHSGIIFNDNQADNDRNQTTISKQAFNYAVDCHFPPIKIICTPKLQNQNGAYFVQTLIEHIEKKFKNENSTCKKLLAFDACGEHLSTDYKCPILADYRFELVKELKRHPERLPEHVQLFIPAQCRDRNDRSHIITNYQKNEQKHRSTFNSTLNRNVYSWPQLNPNSNTHNNENVMMQKFDEEIKLIREDFNKELNKLNAKYEKQTNIFRDRWHLVAQQAKTQNEVINSMSATTLSCIISMGIELLRTTAEVVKLLHNNEQNEETKNEFNDTTEQLRLQMNKLSEHLHALQQHQEKMSLLMDKQTTSLIEAINTLTYINE</sequence>